<dbReference type="AlphaFoldDB" id="X0ZI16"/>
<comment type="caution">
    <text evidence="1">The sequence shown here is derived from an EMBL/GenBank/DDBJ whole genome shotgun (WGS) entry which is preliminary data.</text>
</comment>
<dbReference type="Gene3D" id="3.40.50.1820">
    <property type="entry name" value="alpha/beta hydrolase"/>
    <property type="match status" value="1"/>
</dbReference>
<gene>
    <name evidence="1" type="ORF">S01H1_75226</name>
</gene>
<evidence type="ECO:0008006" key="2">
    <source>
        <dbReference type="Google" id="ProtNLM"/>
    </source>
</evidence>
<proteinExistence type="predicted"/>
<dbReference type="EMBL" id="BARS01050382">
    <property type="protein sequence ID" value="GAG47951.1"/>
    <property type="molecule type" value="Genomic_DNA"/>
</dbReference>
<feature type="non-terminal residue" evidence="1">
    <location>
        <position position="1"/>
    </location>
</feature>
<protein>
    <recommendedName>
        <fullName evidence="2">BAAT/Acyl-CoA thioester hydrolase C-terminal domain-containing protein</fullName>
    </recommendedName>
</protein>
<organism evidence="1">
    <name type="scientific">marine sediment metagenome</name>
    <dbReference type="NCBI Taxonomy" id="412755"/>
    <lineage>
        <taxon>unclassified sequences</taxon>
        <taxon>metagenomes</taxon>
        <taxon>ecological metagenomes</taxon>
    </lineage>
</organism>
<evidence type="ECO:0000313" key="1">
    <source>
        <dbReference type="EMBL" id="GAG47951.1"/>
    </source>
</evidence>
<sequence length="239" mass="25526">IYRVSPATGSSLGSVIAIPGSGKNGVAGLVGWLDDYHRSAALELADAGYTVYVPETFGVRERAIDVAWLADHGVTSVVALGQYGVETGQLLSSVFIGDLLSVVEYVKADNGPQSGIATFGISRGGRLAYWVAALHPDVSAVVIASGISDHENYSWTGFGQVLIPCSLRYFNCSDIAAAIAPRPMLIAYGGSSENQVYWAESVTLTTYNRVRQVYELLGVPQNIRASVHDEGHTWDREAT</sequence>
<name>X0ZI16_9ZZZZ</name>
<feature type="non-terminal residue" evidence="1">
    <location>
        <position position="239"/>
    </location>
</feature>
<reference evidence="1" key="1">
    <citation type="journal article" date="2014" name="Front. Microbiol.">
        <title>High frequency of phylogenetically diverse reductive dehalogenase-homologous genes in deep subseafloor sedimentary metagenomes.</title>
        <authorList>
            <person name="Kawai M."/>
            <person name="Futagami T."/>
            <person name="Toyoda A."/>
            <person name="Takaki Y."/>
            <person name="Nishi S."/>
            <person name="Hori S."/>
            <person name="Arai W."/>
            <person name="Tsubouchi T."/>
            <person name="Morono Y."/>
            <person name="Uchiyama I."/>
            <person name="Ito T."/>
            <person name="Fujiyama A."/>
            <person name="Inagaki F."/>
            <person name="Takami H."/>
        </authorList>
    </citation>
    <scope>NUCLEOTIDE SEQUENCE</scope>
    <source>
        <strain evidence="1">Expedition CK06-06</strain>
    </source>
</reference>
<accession>X0ZI16</accession>
<dbReference type="InterPro" id="IPR029058">
    <property type="entry name" value="AB_hydrolase_fold"/>
</dbReference>
<dbReference type="SUPFAM" id="SSF53474">
    <property type="entry name" value="alpha/beta-Hydrolases"/>
    <property type="match status" value="1"/>
</dbReference>